<dbReference type="Proteomes" id="UP000678276">
    <property type="component" value="Unassembled WGS sequence"/>
</dbReference>
<evidence type="ECO:0000259" key="3">
    <source>
        <dbReference type="PROSITE" id="PS51384"/>
    </source>
</evidence>
<dbReference type="Gene3D" id="3.40.50.80">
    <property type="entry name" value="Nucleotide-binding domain of ferredoxin-NADP reductase (FNR) module"/>
    <property type="match status" value="1"/>
</dbReference>
<dbReference type="InterPro" id="IPR012675">
    <property type="entry name" value="Beta-grasp_dom_sf"/>
</dbReference>
<dbReference type="InterPro" id="IPR006058">
    <property type="entry name" value="2Fe2S_fd_BS"/>
</dbReference>
<sequence length="325" mass="35437">MKYDRDWVDARVIATSDVAEDVRHFEIVPDAGPAPSWSPGSHINLQVMIGERTDTRSYSLVGEPDRTAYRIAVRRQAESRGGSAYMWSLKPGARVRITNANNLFELDQSSEEYLLVAGGIGITPILGMALTLKKRGAPMRLVYTGRSRAAMPFVDLLSERLSSDLELAVSSEGQRLDIAAEIERLGPDAALYICGPMRLLDAARKAWAAAGRQPHRLRYETFGSSGSHAAEAFWVKIPELGVEVCVPENRTLLQSLEEAGVGVISDCQRGECGLCALDIVSLDGVVDHRDVFFSDQQRQENAQLCACVSRISGGGAVLSVGYRPD</sequence>
<dbReference type="PROSITE" id="PS00197">
    <property type="entry name" value="2FE2S_FER_1"/>
    <property type="match status" value="1"/>
</dbReference>
<evidence type="ECO:0000313" key="4">
    <source>
        <dbReference type="EMBL" id="MBP0617463.1"/>
    </source>
</evidence>
<dbReference type="SUPFAM" id="SSF63380">
    <property type="entry name" value="Riboflavin synthase domain-like"/>
    <property type="match status" value="1"/>
</dbReference>
<feature type="transmembrane region" description="Helical" evidence="1">
    <location>
        <begin position="113"/>
        <end position="132"/>
    </location>
</feature>
<dbReference type="Gene3D" id="2.40.30.10">
    <property type="entry name" value="Translation factors"/>
    <property type="match status" value="1"/>
</dbReference>
<reference evidence="4 5" key="1">
    <citation type="submission" date="2021-04" db="EMBL/GenBank/DDBJ databases">
        <title>Whole genome sequence of Jiella sp. KSK16Y-1.</title>
        <authorList>
            <person name="Tuo L."/>
        </authorList>
    </citation>
    <scope>NUCLEOTIDE SEQUENCE [LARGE SCALE GENOMIC DNA]</scope>
    <source>
        <strain evidence="4 5">KSK16Y-1</strain>
    </source>
</reference>
<dbReference type="InterPro" id="IPR017927">
    <property type="entry name" value="FAD-bd_FR_type"/>
</dbReference>
<dbReference type="Gene3D" id="3.10.20.30">
    <property type="match status" value="1"/>
</dbReference>
<dbReference type="PRINTS" id="PR00409">
    <property type="entry name" value="PHDIOXRDTASE"/>
</dbReference>
<dbReference type="Pfam" id="PF00111">
    <property type="entry name" value="Fer2"/>
    <property type="match status" value="1"/>
</dbReference>
<keyword evidence="1" id="KW-0812">Transmembrane</keyword>
<dbReference type="SUPFAM" id="SSF52343">
    <property type="entry name" value="Ferredoxin reductase-like, C-terminal NADP-linked domain"/>
    <property type="match status" value="1"/>
</dbReference>
<dbReference type="PROSITE" id="PS51085">
    <property type="entry name" value="2FE2S_FER_2"/>
    <property type="match status" value="1"/>
</dbReference>
<dbReference type="InterPro" id="IPR017938">
    <property type="entry name" value="Riboflavin_synthase-like_b-brl"/>
</dbReference>
<gene>
    <name evidence="4" type="ORF">J6595_17890</name>
</gene>
<organism evidence="4 5">
    <name type="scientific">Jiella mangrovi</name>
    <dbReference type="NCBI Taxonomy" id="2821407"/>
    <lineage>
        <taxon>Bacteria</taxon>
        <taxon>Pseudomonadati</taxon>
        <taxon>Pseudomonadota</taxon>
        <taxon>Alphaproteobacteria</taxon>
        <taxon>Hyphomicrobiales</taxon>
        <taxon>Aurantimonadaceae</taxon>
        <taxon>Jiella</taxon>
    </lineage>
</organism>
<evidence type="ECO:0000256" key="1">
    <source>
        <dbReference type="SAM" id="Phobius"/>
    </source>
</evidence>
<comment type="caution">
    <text evidence="4">The sequence shown here is derived from an EMBL/GenBank/DDBJ whole genome shotgun (WGS) entry which is preliminary data.</text>
</comment>
<feature type="domain" description="2Fe-2S ferredoxin-type" evidence="2">
    <location>
        <begin position="231"/>
        <end position="324"/>
    </location>
</feature>
<dbReference type="InterPro" id="IPR001041">
    <property type="entry name" value="2Fe-2S_ferredoxin-type"/>
</dbReference>
<evidence type="ECO:0000259" key="2">
    <source>
        <dbReference type="PROSITE" id="PS51085"/>
    </source>
</evidence>
<keyword evidence="5" id="KW-1185">Reference proteome</keyword>
<name>A0ABS4BL47_9HYPH</name>
<dbReference type="InterPro" id="IPR050415">
    <property type="entry name" value="MRET"/>
</dbReference>
<dbReference type="CDD" id="cd00207">
    <property type="entry name" value="fer2"/>
    <property type="match status" value="1"/>
</dbReference>
<dbReference type="SUPFAM" id="SSF54292">
    <property type="entry name" value="2Fe-2S ferredoxin-like"/>
    <property type="match status" value="1"/>
</dbReference>
<dbReference type="EMBL" id="JAGJCF010000016">
    <property type="protein sequence ID" value="MBP0617463.1"/>
    <property type="molecule type" value="Genomic_DNA"/>
</dbReference>
<protein>
    <submittedName>
        <fullName evidence="4">Oxidoreductase</fullName>
    </submittedName>
</protein>
<evidence type="ECO:0000313" key="5">
    <source>
        <dbReference type="Proteomes" id="UP000678276"/>
    </source>
</evidence>
<accession>A0ABS4BL47</accession>
<dbReference type="PANTHER" id="PTHR47354">
    <property type="entry name" value="NADH OXIDOREDUCTASE HCR"/>
    <property type="match status" value="1"/>
</dbReference>
<keyword evidence="1" id="KW-0472">Membrane</keyword>
<keyword evidence="1" id="KW-1133">Transmembrane helix</keyword>
<dbReference type="InterPro" id="IPR036010">
    <property type="entry name" value="2Fe-2S_ferredoxin-like_sf"/>
</dbReference>
<proteinExistence type="predicted"/>
<dbReference type="InterPro" id="IPR039261">
    <property type="entry name" value="FNR_nucleotide-bd"/>
</dbReference>
<feature type="domain" description="FAD-binding FR-type" evidence="3">
    <location>
        <begin position="5"/>
        <end position="107"/>
    </location>
</feature>
<dbReference type="RefSeq" id="WP_209596272.1">
    <property type="nucleotide sequence ID" value="NZ_JAGJCF010000016.1"/>
</dbReference>
<dbReference type="PANTHER" id="PTHR47354:SF2">
    <property type="entry name" value="BLR2392 PROTEIN"/>
    <property type="match status" value="1"/>
</dbReference>
<dbReference type="PROSITE" id="PS51384">
    <property type="entry name" value="FAD_FR"/>
    <property type="match status" value="1"/>
</dbReference>
<dbReference type="CDD" id="cd06185">
    <property type="entry name" value="PDR_like"/>
    <property type="match status" value="1"/>
</dbReference>